<dbReference type="EMBL" id="CP089983">
    <property type="protein sequence ID" value="WXB07604.1"/>
    <property type="molecule type" value="Genomic_DNA"/>
</dbReference>
<organism evidence="3 4">
    <name type="scientific">Pendulispora rubella</name>
    <dbReference type="NCBI Taxonomy" id="2741070"/>
    <lineage>
        <taxon>Bacteria</taxon>
        <taxon>Pseudomonadati</taxon>
        <taxon>Myxococcota</taxon>
        <taxon>Myxococcia</taxon>
        <taxon>Myxococcales</taxon>
        <taxon>Sorangiineae</taxon>
        <taxon>Pendulisporaceae</taxon>
        <taxon>Pendulispora</taxon>
    </lineage>
</organism>
<dbReference type="PRINTS" id="PR00069">
    <property type="entry name" value="ALDKETRDTASE"/>
</dbReference>
<reference evidence="3" key="1">
    <citation type="submission" date="2021-12" db="EMBL/GenBank/DDBJ databases">
        <title>Discovery of the Pendulisporaceae a myxobacterial family with distinct sporulation behavior and unique specialized metabolism.</title>
        <authorList>
            <person name="Garcia R."/>
            <person name="Popoff A."/>
            <person name="Bader C.D."/>
            <person name="Loehr J."/>
            <person name="Walesch S."/>
            <person name="Walt C."/>
            <person name="Boldt J."/>
            <person name="Bunk B."/>
            <person name="Haeckl F.J.F.P.J."/>
            <person name="Gunesch A.P."/>
            <person name="Birkelbach J."/>
            <person name="Nuebel U."/>
            <person name="Pietschmann T."/>
            <person name="Bach T."/>
            <person name="Mueller R."/>
        </authorList>
    </citation>
    <scope>NUCLEOTIDE SEQUENCE</scope>
    <source>
        <strain evidence="3">MSr11367</strain>
    </source>
</reference>
<dbReference type="InterPro" id="IPR050791">
    <property type="entry name" value="Aldo-Keto_reductase"/>
</dbReference>
<sequence>MQTAQLGSNGPVVTRLGYGAMHLSLAGRPSEDDGERTLHAVFDAGVTLIDTADVYCIDDSDIGHNERLIARALASWRGDRDRILVATKGGLRRPRGEWPTDGRPSALREACENSLRALGRQVIDVYQFHAPDSKVPFADSIGAIARLREEGKVRHVGLSNVNVAEIEEARAIVPIVSVQNRFGPMSRESERNGVVAHCANHGIAFLPYAPFGGSRKAKGLAELGTLGKTAASYGVSPHRLVIAWLLGKYPGFFPIPGSTRREAILDVVAAEGMRLTAEDVKRIEASF</sequence>
<evidence type="ECO:0000313" key="3">
    <source>
        <dbReference type="EMBL" id="WXB07604.1"/>
    </source>
</evidence>
<gene>
    <name evidence="3" type="ORF">LVJ94_10205</name>
</gene>
<evidence type="ECO:0000259" key="2">
    <source>
        <dbReference type="Pfam" id="PF00248"/>
    </source>
</evidence>
<dbReference type="SUPFAM" id="SSF51430">
    <property type="entry name" value="NAD(P)-linked oxidoreductase"/>
    <property type="match status" value="1"/>
</dbReference>
<evidence type="ECO:0000256" key="1">
    <source>
        <dbReference type="ARBA" id="ARBA00023002"/>
    </source>
</evidence>
<name>A0ABZ2LDF8_9BACT</name>
<dbReference type="Proteomes" id="UP001374803">
    <property type="component" value="Chromosome"/>
</dbReference>
<dbReference type="PANTHER" id="PTHR43625:SF40">
    <property type="entry name" value="ALDO-KETO REDUCTASE YAKC [NADP(+)]"/>
    <property type="match status" value="1"/>
</dbReference>
<keyword evidence="4" id="KW-1185">Reference proteome</keyword>
<dbReference type="PANTHER" id="PTHR43625">
    <property type="entry name" value="AFLATOXIN B1 ALDEHYDE REDUCTASE"/>
    <property type="match status" value="1"/>
</dbReference>
<protein>
    <submittedName>
        <fullName evidence="3">Aldo/keto reductase</fullName>
    </submittedName>
</protein>
<accession>A0ABZ2LDF8</accession>
<evidence type="ECO:0000313" key="4">
    <source>
        <dbReference type="Proteomes" id="UP001374803"/>
    </source>
</evidence>
<dbReference type="RefSeq" id="WP_394837267.1">
    <property type="nucleotide sequence ID" value="NZ_CP089929.1"/>
</dbReference>
<dbReference type="Pfam" id="PF00248">
    <property type="entry name" value="Aldo_ket_red"/>
    <property type="match status" value="1"/>
</dbReference>
<proteinExistence type="predicted"/>
<dbReference type="InterPro" id="IPR023210">
    <property type="entry name" value="NADP_OxRdtase_dom"/>
</dbReference>
<dbReference type="Gene3D" id="3.20.20.100">
    <property type="entry name" value="NADP-dependent oxidoreductase domain"/>
    <property type="match status" value="1"/>
</dbReference>
<dbReference type="InterPro" id="IPR036812">
    <property type="entry name" value="NAD(P)_OxRdtase_dom_sf"/>
</dbReference>
<feature type="domain" description="NADP-dependent oxidoreductase" evidence="2">
    <location>
        <begin position="15"/>
        <end position="285"/>
    </location>
</feature>
<dbReference type="InterPro" id="IPR020471">
    <property type="entry name" value="AKR"/>
</dbReference>
<dbReference type="CDD" id="cd19088">
    <property type="entry name" value="AKR_AKR13B1"/>
    <property type="match status" value="1"/>
</dbReference>
<keyword evidence="1" id="KW-0560">Oxidoreductase</keyword>